<evidence type="ECO:0000256" key="1">
    <source>
        <dbReference type="ARBA" id="ARBA00004496"/>
    </source>
</evidence>
<evidence type="ECO:0000256" key="2">
    <source>
        <dbReference type="ARBA" id="ARBA00022490"/>
    </source>
</evidence>
<dbReference type="RefSeq" id="XP_026756042.2">
    <property type="nucleotide sequence ID" value="XM_026900241.3"/>
</dbReference>
<proteinExistence type="predicted"/>
<dbReference type="GO" id="GO:0016342">
    <property type="term" value="C:catenin complex"/>
    <property type="evidence" value="ECO:0007669"/>
    <property type="project" value="TreeGrafter"/>
</dbReference>
<dbReference type="FunCoup" id="A0A6J1WMK8">
    <property type="interactions" value="37"/>
</dbReference>
<keyword evidence="3" id="KW-1185">Reference proteome</keyword>
<protein>
    <submittedName>
        <fullName evidence="4">Serendipity locus protein alpha</fullName>
    </submittedName>
</protein>
<dbReference type="AlphaFoldDB" id="A0A6J1WMK8"/>
<comment type="subcellular location">
    <subcellularLocation>
        <location evidence="1">Cytoplasm</location>
    </subcellularLocation>
</comment>
<dbReference type="GO" id="GO:0051015">
    <property type="term" value="F:actin filament binding"/>
    <property type="evidence" value="ECO:0007669"/>
    <property type="project" value="TreeGrafter"/>
</dbReference>
<dbReference type="GO" id="GO:0005737">
    <property type="term" value="C:cytoplasm"/>
    <property type="evidence" value="ECO:0007669"/>
    <property type="project" value="UniProtKB-SubCell"/>
</dbReference>
<dbReference type="InParanoid" id="A0A6J1WMK8"/>
<gene>
    <name evidence="4" type="primary">LOC113515942</name>
</gene>
<name>A0A6J1WMK8_GALME</name>
<evidence type="ECO:0000313" key="3">
    <source>
        <dbReference type="Proteomes" id="UP001652740"/>
    </source>
</evidence>
<evidence type="ECO:0000313" key="4">
    <source>
        <dbReference type="RefSeq" id="XP_026756042.2"/>
    </source>
</evidence>
<organism evidence="3 4">
    <name type="scientific">Galleria mellonella</name>
    <name type="common">Greater wax moth</name>
    <dbReference type="NCBI Taxonomy" id="7137"/>
    <lineage>
        <taxon>Eukaryota</taxon>
        <taxon>Metazoa</taxon>
        <taxon>Ecdysozoa</taxon>
        <taxon>Arthropoda</taxon>
        <taxon>Hexapoda</taxon>
        <taxon>Insecta</taxon>
        <taxon>Pterygota</taxon>
        <taxon>Neoptera</taxon>
        <taxon>Endopterygota</taxon>
        <taxon>Lepidoptera</taxon>
        <taxon>Glossata</taxon>
        <taxon>Ditrysia</taxon>
        <taxon>Pyraloidea</taxon>
        <taxon>Pyralidae</taxon>
        <taxon>Galleriinae</taxon>
        <taxon>Galleria</taxon>
    </lineage>
</organism>
<dbReference type="PANTHER" id="PTHR18914">
    <property type="entry name" value="ALPHA CATENIN"/>
    <property type="match status" value="1"/>
</dbReference>
<dbReference type="GO" id="GO:0007349">
    <property type="term" value="P:cellularization"/>
    <property type="evidence" value="ECO:0007669"/>
    <property type="project" value="InterPro"/>
</dbReference>
<dbReference type="GO" id="GO:0005912">
    <property type="term" value="C:adherens junction"/>
    <property type="evidence" value="ECO:0007669"/>
    <property type="project" value="TreeGrafter"/>
</dbReference>
<accession>A0A6J1WMK8</accession>
<keyword evidence="2" id="KW-0963">Cytoplasm</keyword>
<dbReference type="Proteomes" id="UP001652740">
    <property type="component" value="Unplaced"/>
</dbReference>
<reference evidence="4" key="1">
    <citation type="submission" date="2025-08" db="UniProtKB">
        <authorList>
            <consortium name="RefSeq"/>
        </authorList>
    </citation>
    <scope>IDENTIFICATION</scope>
    <source>
        <tissue evidence="4">Whole larvae</tissue>
    </source>
</reference>
<dbReference type="Gene3D" id="1.20.120.810">
    <property type="entry name" value="Vinculin, Vh2 four-helix bundle"/>
    <property type="match status" value="1"/>
</dbReference>
<dbReference type="GO" id="GO:0008013">
    <property type="term" value="F:beta-catenin binding"/>
    <property type="evidence" value="ECO:0007669"/>
    <property type="project" value="TreeGrafter"/>
</dbReference>
<dbReference type="GO" id="GO:0016477">
    <property type="term" value="P:cell migration"/>
    <property type="evidence" value="ECO:0007669"/>
    <property type="project" value="TreeGrafter"/>
</dbReference>
<dbReference type="GO" id="GO:0098609">
    <property type="term" value="P:cell-cell adhesion"/>
    <property type="evidence" value="ECO:0007669"/>
    <property type="project" value="TreeGrafter"/>
</dbReference>
<dbReference type="Pfam" id="PF05482">
    <property type="entry name" value="Serendipity_A"/>
    <property type="match status" value="1"/>
</dbReference>
<dbReference type="KEGG" id="gmw:113515942"/>
<dbReference type="InterPro" id="IPR008837">
    <property type="entry name" value="Serendipity_A"/>
</dbReference>
<sequence>MNTIENYYFSKFSVLQTSIKLNKMESSDLELLEFLPMPLDPRFAVKHIVGILLTKFRPISLRIHKKILSFDNDLEDDNINRIQDMVALCTSQIKKNVLNLMDIFKVEHCQQLSLQESRQFTIERLTWCMNRLLLIEQQLSSNVTTNDENNESVFIIPMHFVNWIDYTFETLAKLSETIYRTDYKKTENIYQQWKDDVVDSVTVLYKCIDELLLSAMTLCRHCITSDQYIVKARCQVVLRETKALFSELVEETPSETFKVTPDTLKTQIKPSNVNVLIDVLKDVLYVLETNTNTALLALLVYCFSNSKTPVEILREHFNKNTKGGCSCTHSLGNVSDECSVIKEFDLYNERLMQIGLFAISCSSDQNRILILRSGLASLEALDPHLVPAVMVSANSNHSIMLMRIWQQEVQEIRDNVFLIVDPAAFTEKSKQIMHQVLLELIKANCYINSKVCSIINIGCTLHEFFSVYNKYEPNALMHREELLPLLADLEKVQMECKIVSNILSSGDDFIYEIKKSIPNKELSLEQLLKRLKLLYTMVNRINELLHPKENEDQLFADDFCEYDPPRNKNVTHSILPINTNTYVNSPRKHNNLTRSVFARTTNVRLSRNNFILSKLTKHLKDKTGYRRDVLSYSARLDELLNEENNCNANNTEKNKLLSIREPSVLFMSPLKSRSSLRRAVLNSHYKLQHLKKTENKTSLDKSVTEKENLFDETTSLQITDVLNEINDLTNVLSTTKDICKKRATSNIEYNNEKSILTLKVNEQNTATSKYIWNIPVNSNIEERSLDENEMISNVSNLTQPSDVTTPERISDLDLVESKLNSLKCMQFETSL</sequence>
<dbReference type="PANTHER" id="PTHR18914:SF33">
    <property type="entry name" value="RE47911P-RELATED"/>
    <property type="match status" value="1"/>
</dbReference>
<dbReference type="GeneID" id="113515942"/>